<proteinExistence type="predicted"/>
<accession>A0A365XYH4</accession>
<dbReference type="EMBL" id="QFFJ01000002">
    <property type="protein sequence ID" value="RBL90744.1"/>
    <property type="molecule type" value="Genomic_DNA"/>
</dbReference>
<evidence type="ECO:0008006" key="4">
    <source>
        <dbReference type="Google" id="ProtNLM"/>
    </source>
</evidence>
<protein>
    <recommendedName>
        <fullName evidence="4">DUF4252 domain-containing protein</fullName>
    </recommendedName>
</protein>
<evidence type="ECO:0000313" key="2">
    <source>
        <dbReference type="EMBL" id="RBL90744.1"/>
    </source>
</evidence>
<keyword evidence="1" id="KW-0732">Signal</keyword>
<dbReference type="OrthoDB" id="656399at2"/>
<evidence type="ECO:0000313" key="3">
    <source>
        <dbReference type="Proteomes" id="UP000253410"/>
    </source>
</evidence>
<sequence length="170" mass="19395">MKSLLFGCCLMIAGTSVTMAQDKSLREFRKNYRGKAEVHSISVGSIPLRFSAWVLKFGEAGDEDVKQVRQLLRGVRKVKLHTIENPEGLNITNSDVEALKQKLQTKDHFETLMEVREKGNMVHVLNKGKDDELGHVVMLVQEENEFLMVNLQTNLKIEDINRLIRQFASN</sequence>
<evidence type="ECO:0000256" key="1">
    <source>
        <dbReference type="SAM" id="SignalP"/>
    </source>
</evidence>
<gene>
    <name evidence="2" type="ORF">DF182_30345</name>
</gene>
<dbReference type="RefSeq" id="WP_113619499.1">
    <property type="nucleotide sequence ID" value="NZ_QFFJ01000002.1"/>
</dbReference>
<keyword evidence="3" id="KW-1185">Reference proteome</keyword>
<dbReference type="Proteomes" id="UP000253410">
    <property type="component" value="Unassembled WGS sequence"/>
</dbReference>
<dbReference type="InterPro" id="IPR025348">
    <property type="entry name" value="DUF4252"/>
</dbReference>
<organism evidence="2 3">
    <name type="scientific">Chitinophaga flava</name>
    <dbReference type="NCBI Taxonomy" id="2259036"/>
    <lineage>
        <taxon>Bacteria</taxon>
        <taxon>Pseudomonadati</taxon>
        <taxon>Bacteroidota</taxon>
        <taxon>Chitinophagia</taxon>
        <taxon>Chitinophagales</taxon>
        <taxon>Chitinophagaceae</taxon>
        <taxon>Chitinophaga</taxon>
    </lineage>
</organism>
<feature type="chain" id="PRO_5017042845" description="DUF4252 domain-containing protein" evidence="1">
    <location>
        <begin position="21"/>
        <end position="170"/>
    </location>
</feature>
<feature type="signal peptide" evidence="1">
    <location>
        <begin position="1"/>
        <end position="20"/>
    </location>
</feature>
<dbReference type="AlphaFoldDB" id="A0A365XYH4"/>
<name>A0A365XYH4_9BACT</name>
<dbReference type="Pfam" id="PF14060">
    <property type="entry name" value="DUF4252"/>
    <property type="match status" value="1"/>
</dbReference>
<comment type="caution">
    <text evidence="2">The sequence shown here is derived from an EMBL/GenBank/DDBJ whole genome shotgun (WGS) entry which is preliminary data.</text>
</comment>
<reference evidence="2 3" key="1">
    <citation type="submission" date="2018-05" db="EMBL/GenBank/DDBJ databases">
        <title>Chitinophaga sp. K3CV102501T nov., isolated from isolated from a monsoon evergreen broad-leaved forest soil.</title>
        <authorList>
            <person name="Lv Y."/>
        </authorList>
    </citation>
    <scope>NUCLEOTIDE SEQUENCE [LARGE SCALE GENOMIC DNA]</scope>
    <source>
        <strain evidence="2 3">GDMCC 1.1325</strain>
    </source>
</reference>